<evidence type="ECO:0000313" key="3">
    <source>
        <dbReference type="EMBL" id="PEG39147.1"/>
    </source>
</evidence>
<reference evidence="3 4" key="1">
    <citation type="submission" date="2017-10" db="EMBL/GenBank/DDBJ databases">
        <title>The new phylogeny of genus Mycobacterium.</title>
        <authorList>
            <person name="Tortoli E."/>
            <person name="Trovato A."/>
            <person name="Cirillo D.M."/>
        </authorList>
    </citation>
    <scope>NUCLEOTIDE SEQUENCE [LARGE SCALE GENOMIC DNA]</scope>
    <source>
        <strain evidence="3 4">CCUG37673</strain>
    </source>
</reference>
<dbReference type="OrthoDB" id="4730721at2"/>
<name>A0A2A7N5Z3_MYCAG</name>
<evidence type="ECO:0000313" key="4">
    <source>
        <dbReference type="Proteomes" id="UP000220914"/>
    </source>
</evidence>
<dbReference type="EMBL" id="BLKS01000001">
    <property type="protein sequence ID" value="GFG53921.1"/>
    <property type="molecule type" value="Genomic_DNA"/>
</dbReference>
<accession>A0A2A7N5Z3</accession>
<evidence type="ECO:0000256" key="1">
    <source>
        <dbReference type="SAM" id="MobiDB-lite"/>
    </source>
</evidence>
<comment type="caution">
    <text evidence="3">The sequence shown here is derived from an EMBL/GenBank/DDBJ whole genome shotgun (WGS) entry which is preliminary data.</text>
</comment>
<dbReference type="EMBL" id="PDCP01000016">
    <property type="protein sequence ID" value="PEG39147.1"/>
    <property type="molecule type" value="Genomic_DNA"/>
</dbReference>
<gene>
    <name evidence="3" type="ORF">CQY20_11405</name>
    <name evidence="2" type="ORF">MAGR_53620</name>
</gene>
<reference evidence="2 5" key="2">
    <citation type="journal article" date="2019" name="Emerg. Microbes Infect.">
        <title>Comprehensive subspecies identification of 175 nontuberculous mycobacteria species based on 7547 genomic profiles.</title>
        <authorList>
            <person name="Matsumoto Y."/>
            <person name="Kinjo T."/>
            <person name="Motooka D."/>
            <person name="Nabeya D."/>
            <person name="Jung N."/>
            <person name="Uechi K."/>
            <person name="Horii T."/>
            <person name="Iida T."/>
            <person name="Fujita J."/>
            <person name="Nakamura S."/>
        </authorList>
    </citation>
    <scope>NUCLEOTIDE SEQUENCE [LARGE SCALE GENOMIC DNA]</scope>
    <source>
        <strain evidence="2 5">JCM 6377</strain>
    </source>
</reference>
<dbReference type="Proteomes" id="UP000465302">
    <property type="component" value="Unassembled WGS sequence"/>
</dbReference>
<proteinExistence type="predicted"/>
<keyword evidence="4" id="KW-1185">Reference proteome</keyword>
<evidence type="ECO:0000313" key="5">
    <source>
        <dbReference type="Proteomes" id="UP000465302"/>
    </source>
</evidence>
<dbReference type="RefSeq" id="WP_097940182.1">
    <property type="nucleotide sequence ID" value="NZ_BLKS01000001.1"/>
</dbReference>
<dbReference type="Proteomes" id="UP000220914">
    <property type="component" value="Unassembled WGS sequence"/>
</dbReference>
<sequence length="159" mass="17116">MTINGAELRALVREVVRDAVAELAPAAAPPTPPPPKASSLNGFTPTGPLQADEKSRVETVRIATDNDLDAFVRQLLRLFENPKTRADLRNGRLKFRLAGAQTTSQPAAHRIESGAVTERHIVDIAASGGSLTLGRRAVLTPLAREKARALGITINKERR</sequence>
<dbReference type="AlphaFoldDB" id="A0A2A7N5Z3"/>
<protein>
    <submittedName>
        <fullName evidence="3">Uncharacterized protein</fullName>
    </submittedName>
</protein>
<feature type="compositionally biased region" description="Pro residues" evidence="1">
    <location>
        <begin position="27"/>
        <end position="36"/>
    </location>
</feature>
<evidence type="ECO:0000313" key="2">
    <source>
        <dbReference type="EMBL" id="GFG53921.1"/>
    </source>
</evidence>
<reference evidence="2" key="3">
    <citation type="submission" date="2020-02" db="EMBL/GenBank/DDBJ databases">
        <authorList>
            <person name="Matsumoto Y."/>
            <person name="Motooka D."/>
            <person name="Nakamura S."/>
        </authorList>
    </citation>
    <scope>NUCLEOTIDE SEQUENCE</scope>
    <source>
        <strain evidence="2">JCM 6377</strain>
    </source>
</reference>
<organism evidence="3 4">
    <name type="scientific">Mycolicibacterium agri</name>
    <name type="common">Mycobacterium agri</name>
    <dbReference type="NCBI Taxonomy" id="36811"/>
    <lineage>
        <taxon>Bacteria</taxon>
        <taxon>Bacillati</taxon>
        <taxon>Actinomycetota</taxon>
        <taxon>Actinomycetes</taxon>
        <taxon>Mycobacteriales</taxon>
        <taxon>Mycobacteriaceae</taxon>
        <taxon>Mycolicibacterium</taxon>
    </lineage>
</organism>
<feature type="region of interest" description="Disordered" evidence="1">
    <location>
        <begin position="25"/>
        <end position="53"/>
    </location>
</feature>